<comment type="similarity">
    <text evidence="2">Belongs to the KHG/KDPG aldolase family.</text>
</comment>
<dbReference type="RefSeq" id="WP_305963216.1">
    <property type="nucleotide sequence ID" value="NZ_JAVAMQ010000007.1"/>
</dbReference>
<name>A0ABT9JC43_9RHOB</name>
<evidence type="ECO:0000313" key="7">
    <source>
        <dbReference type="Proteomes" id="UP001224997"/>
    </source>
</evidence>
<keyword evidence="4 6" id="KW-0456">Lyase</keyword>
<evidence type="ECO:0000256" key="3">
    <source>
        <dbReference type="ARBA" id="ARBA00011233"/>
    </source>
</evidence>
<gene>
    <name evidence="6" type="ORF">Q5Y72_09740</name>
</gene>
<dbReference type="Proteomes" id="UP001224997">
    <property type="component" value="Unassembled WGS sequence"/>
</dbReference>
<dbReference type="EMBL" id="JAVAMQ010000007">
    <property type="protein sequence ID" value="MDP5307372.1"/>
    <property type="molecule type" value="Genomic_DNA"/>
</dbReference>
<comment type="pathway">
    <text evidence="1">Carbohydrate acid metabolism.</text>
</comment>
<dbReference type="Pfam" id="PF01081">
    <property type="entry name" value="Aldolase"/>
    <property type="match status" value="1"/>
</dbReference>
<keyword evidence="7" id="KW-1185">Reference proteome</keyword>
<dbReference type="InterPro" id="IPR000887">
    <property type="entry name" value="Aldlse_KDPG_KHG"/>
</dbReference>
<dbReference type="GO" id="GO:0008674">
    <property type="term" value="F:2-dehydro-3-deoxy-6-phosphogalactonate aldolase activity"/>
    <property type="evidence" value="ECO:0007669"/>
    <property type="project" value="UniProtKB-EC"/>
</dbReference>
<dbReference type="EC" id="4.1.2.21" evidence="6"/>
<dbReference type="InterPro" id="IPR013785">
    <property type="entry name" value="Aldolase_TIM"/>
</dbReference>
<dbReference type="SUPFAM" id="SSF51569">
    <property type="entry name" value="Aldolase"/>
    <property type="match status" value="1"/>
</dbReference>
<reference evidence="6 7" key="1">
    <citation type="submission" date="2023-08" db="EMBL/GenBank/DDBJ databases">
        <authorList>
            <person name="Park J.-S."/>
        </authorList>
    </citation>
    <scope>NUCLEOTIDE SEQUENCE [LARGE SCALE GENOMIC DNA]</scope>
    <source>
        <strain evidence="6 7">2205BS29-5</strain>
    </source>
</reference>
<dbReference type="CDD" id="cd00452">
    <property type="entry name" value="KDPG_aldolase"/>
    <property type="match status" value="1"/>
</dbReference>
<evidence type="ECO:0000256" key="1">
    <source>
        <dbReference type="ARBA" id="ARBA00004761"/>
    </source>
</evidence>
<dbReference type="Gene3D" id="3.20.20.70">
    <property type="entry name" value="Aldolase class I"/>
    <property type="match status" value="1"/>
</dbReference>
<proteinExistence type="inferred from homology"/>
<sequence>MTRNIVAILRGITPPEATAIAEALIAEGVTTIEVPLNSPDPLDSIAAMQAQCGDRARIGAGTVLTADQVRAVAATGARLIVSPNCDVSVIAATKAAGLASFPGIMTPTEAFAALAAGADALKLFPGELIGPAGLRAMRAVLPPSMPVYAVGGISEGNMADWLAAGVTGFGIGSSIFRPGDGVADVAAKARALCAAWDKAAAPRG</sequence>
<protein>
    <submittedName>
        <fullName evidence="6">2-dehydro-3-deoxy-6-phosphogalactonate aldolase</fullName>
        <ecNumber evidence="6">4.1.2.21</ecNumber>
    </submittedName>
</protein>
<organism evidence="6 7">
    <name type="scientific">Paracoccus spongiarum</name>
    <dbReference type="NCBI Taxonomy" id="3064387"/>
    <lineage>
        <taxon>Bacteria</taxon>
        <taxon>Pseudomonadati</taxon>
        <taxon>Pseudomonadota</taxon>
        <taxon>Alphaproteobacteria</taxon>
        <taxon>Rhodobacterales</taxon>
        <taxon>Paracoccaceae</taxon>
        <taxon>Paracoccus</taxon>
    </lineage>
</organism>
<evidence type="ECO:0000256" key="5">
    <source>
        <dbReference type="ARBA" id="ARBA00023277"/>
    </source>
</evidence>
<comment type="caution">
    <text evidence="6">The sequence shown here is derived from an EMBL/GenBank/DDBJ whole genome shotgun (WGS) entry which is preliminary data.</text>
</comment>
<comment type="subunit">
    <text evidence="3">Homotrimer.</text>
</comment>
<evidence type="ECO:0000313" key="6">
    <source>
        <dbReference type="EMBL" id="MDP5307372.1"/>
    </source>
</evidence>
<dbReference type="PANTHER" id="PTHR30246:SF1">
    <property type="entry name" value="2-DEHYDRO-3-DEOXY-6-PHOSPHOGALACTONATE ALDOLASE-RELATED"/>
    <property type="match status" value="1"/>
</dbReference>
<keyword evidence="5" id="KW-0119">Carbohydrate metabolism</keyword>
<dbReference type="PANTHER" id="PTHR30246">
    <property type="entry name" value="2-KETO-3-DEOXY-6-PHOSPHOGLUCONATE ALDOLASE"/>
    <property type="match status" value="1"/>
</dbReference>
<accession>A0ABT9JC43</accession>
<evidence type="ECO:0000256" key="2">
    <source>
        <dbReference type="ARBA" id="ARBA00006906"/>
    </source>
</evidence>
<dbReference type="NCBIfam" id="NF006600">
    <property type="entry name" value="PRK09140.1"/>
    <property type="match status" value="1"/>
</dbReference>
<evidence type="ECO:0000256" key="4">
    <source>
        <dbReference type="ARBA" id="ARBA00023239"/>
    </source>
</evidence>